<evidence type="ECO:0000313" key="7">
    <source>
        <dbReference type="Proteomes" id="UP000799757"/>
    </source>
</evidence>
<dbReference type="Pfam" id="PF00069">
    <property type="entry name" value="Pkinase"/>
    <property type="match status" value="1"/>
</dbReference>
<dbReference type="PANTHER" id="PTHR11042">
    <property type="entry name" value="EUKARYOTIC TRANSLATION INITIATION FACTOR 2-ALPHA KINASE EIF2-ALPHA KINASE -RELATED"/>
    <property type="match status" value="1"/>
</dbReference>
<protein>
    <submittedName>
        <fullName evidence="6">Kinase-like protein</fullName>
    </submittedName>
</protein>
<dbReference type="GO" id="GO:0004713">
    <property type="term" value="F:protein tyrosine kinase activity"/>
    <property type="evidence" value="ECO:0007669"/>
    <property type="project" value="TreeGrafter"/>
</dbReference>
<evidence type="ECO:0000313" key="6">
    <source>
        <dbReference type="EMBL" id="KAF2792534.1"/>
    </source>
</evidence>
<evidence type="ECO:0000256" key="4">
    <source>
        <dbReference type="ARBA" id="ARBA00022840"/>
    </source>
</evidence>
<dbReference type="InterPro" id="IPR050339">
    <property type="entry name" value="CC_SR_Kinase"/>
</dbReference>
<gene>
    <name evidence="6" type="ORF">K505DRAFT_307469</name>
</gene>
<keyword evidence="1" id="KW-0808">Transferase</keyword>
<dbReference type="Gene3D" id="1.10.510.10">
    <property type="entry name" value="Transferase(Phosphotransferase) domain 1"/>
    <property type="match status" value="1"/>
</dbReference>
<dbReference type="GO" id="GO:0005737">
    <property type="term" value="C:cytoplasm"/>
    <property type="evidence" value="ECO:0007669"/>
    <property type="project" value="TreeGrafter"/>
</dbReference>
<accession>A0A6A6X8T5</accession>
<keyword evidence="2" id="KW-0547">Nucleotide-binding</keyword>
<organism evidence="6 7">
    <name type="scientific">Melanomma pulvis-pyrius CBS 109.77</name>
    <dbReference type="NCBI Taxonomy" id="1314802"/>
    <lineage>
        <taxon>Eukaryota</taxon>
        <taxon>Fungi</taxon>
        <taxon>Dikarya</taxon>
        <taxon>Ascomycota</taxon>
        <taxon>Pezizomycotina</taxon>
        <taxon>Dothideomycetes</taxon>
        <taxon>Pleosporomycetidae</taxon>
        <taxon>Pleosporales</taxon>
        <taxon>Melanommataceae</taxon>
        <taxon>Melanomma</taxon>
    </lineage>
</organism>
<dbReference type="SUPFAM" id="SSF56112">
    <property type="entry name" value="Protein kinase-like (PK-like)"/>
    <property type="match status" value="1"/>
</dbReference>
<evidence type="ECO:0000259" key="5">
    <source>
        <dbReference type="PROSITE" id="PS50011"/>
    </source>
</evidence>
<dbReference type="AlphaFoldDB" id="A0A6A6X8T5"/>
<keyword evidence="3 6" id="KW-0418">Kinase</keyword>
<proteinExistence type="predicted"/>
<dbReference type="Proteomes" id="UP000799757">
    <property type="component" value="Unassembled WGS sequence"/>
</dbReference>
<dbReference type="PROSITE" id="PS50011">
    <property type="entry name" value="PROTEIN_KINASE_DOM"/>
    <property type="match status" value="1"/>
</dbReference>
<evidence type="ECO:0000256" key="2">
    <source>
        <dbReference type="ARBA" id="ARBA00022741"/>
    </source>
</evidence>
<dbReference type="GO" id="GO:0005634">
    <property type="term" value="C:nucleus"/>
    <property type="evidence" value="ECO:0007669"/>
    <property type="project" value="TreeGrafter"/>
</dbReference>
<feature type="domain" description="Protein kinase" evidence="5">
    <location>
        <begin position="1"/>
        <end position="272"/>
    </location>
</feature>
<reference evidence="6" key="1">
    <citation type="journal article" date="2020" name="Stud. Mycol.">
        <title>101 Dothideomycetes genomes: a test case for predicting lifestyles and emergence of pathogens.</title>
        <authorList>
            <person name="Haridas S."/>
            <person name="Albert R."/>
            <person name="Binder M."/>
            <person name="Bloem J."/>
            <person name="Labutti K."/>
            <person name="Salamov A."/>
            <person name="Andreopoulos B."/>
            <person name="Baker S."/>
            <person name="Barry K."/>
            <person name="Bills G."/>
            <person name="Bluhm B."/>
            <person name="Cannon C."/>
            <person name="Castanera R."/>
            <person name="Culley D."/>
            <person name="Daum C."/>
            <person name="Ezra D."/>
            <person name="Gonzalez J."/>
            <person name="Henrissat B."/>
            <person name="Kuo A."/>
            <person name="Liang C."/>
            <person name="Lipzen A."/>
            <person name="Lutzoni F."/>
            <person name="Magnuson J."/>
            <person name="Mondo S."/>
            <person name="Nolan M."/>
            <person name="Ohm R."/>
            <person name="Pangilinan J."/>
            <person name="Park H.-J."/>
            <person name="Ramirez L."/>
            <person name="Alfaro M."/>
            <person name="Sun H."/>
            <person name="Tritt A."/>
            <person name="Yoshinaga Y."/>
            <person name="Zwiers L.-H."/>
            <person name="Turgeon B."/>
            <person name="Goodwin S."/>
            <person name="Spatafora J."/>
            <person name="Crous P."/>
            <person name="Grigoriev I."/>
        </authorList>
    </citation>
    <scope>NUCLEOTIDE SEQUENCE</scope>
    <source>
        <strain evidence="6">CBS 109.77</strain>
    </source>
</reference>
<keyword evidence="4" id="KW-0067">ATP-binding</keyword>
<dbReference type="PANTHER" id="PTHR11042:SF190">
    <property type="entry name" value="MITOSIS INHIBITOR PROTEIN KINASE MIK1"/>
    <property type="match status" value="1"/>
</dbReference>
<evidence type="ECO:0000256" key="3">
    <source>
        <dbReference type="ARBA" id="ARBA00022777"/>
    </source>
</evidence>
<dbReference type="EMBL" id="MU001965">
    <property type="protein sequence ID" value="KAF2792534.1"/>
    <property type="molecule type" value="Genomic_DNA"/>
</dbReference>
<name>A0A6A6X8T5_9PLEO</name>
<evidence type="ECO:0000256" key="1">
    <source>
        <dbReference type="ARBA" id="ARBA00022679"/>
    </source>
</evidence>
<dbReference type="GO" id="GO:0110031">
    <property type="term" value="P:negative regulation of G2/MI transition of meiotic cell cycle"/>
    <property type="evidence" value="ECO:0007669"/>
    <property type="project" value="TreeGrafter"/>
</dbReference>
<dbReference type="OrthoDB" id="4062651at2759"/>
<dbReference type="InterPro" id="IPR011009">
    <property type="entry name" value="Kinase-like_dom_sf"/>
</dbReference>
<dbReference type="InterPro" id="IPR000719">
    <property type="entry name" value="Prot_kinase_dom"/>
</dbReference>
<dbReference type="SMART" id="SM00220">
    <property type="entry name" value="S_TKc"/>
    <property type="match status" value="1"/>
</dbReference>
<keyword evidence="7" id="KW-1185">Reference proteome</keyword>
<dbReference type="CDD" id="cd00180">
    <property type="entry name" value="PKc"/>
    <property type="match status" value="1"/>
</dbReference>
<dbReference type="GO" id="GO:0005524">
    <property type="term" value="F:ATP binding"/>
    <property type="evidence" value="ECO:0007669"/>
    <property type="project" value="UniProtKB-KW"/>
</dbReference>
<sequence>MRCTRNWKVSDALQEVEHLHRLRHFHIVQLVGSYLQGRTFSILLYPAADCHLGTFLEETGNVFTLDDDNLRRKIFLASTLSCLASTVAFIHSNTTRHMDIKPANVLIKAVKNSHPERHWRVYLADFGLSRSFAAQDHSQTDGPTARTPKYCAPEVYEGKLHGRSADIFSLGCVFLEILSVLYGNSPCDFADFRRGENGSDESFRGNLDRISEWIDILISSPIGHQETLTKSLVWGDKGIYPVLPPGLLDIVRQMLRHDPNERPTALFIQEFFELGGYYCENLFANSGCCLSGPEPYVASYLTSKEDM</sequence>